<keyword evidence="2" id="KW-1185">Reference proteome</keyword>
<dbReference type="Proteomes" id="UP000039324">
    <property type="component" value="Unassembled WGS sequence"/>
</dbReference>
<accession>A0A0G4J5M7</accession>
<gene>
    <name evidence="1" type="ORF">PBRA_002789</name>
</gene>
<proteinExistence type="predicted"/>
<dbReference type="EMBL" id="CDSF01000133">
    <property type="protein sequence ID" value="CEP02822.1"/>
    <property type="molecule type" value="Genomic_DNA"/>
</dbReference>
<protein>
    <submittedName>
        <fullName evidence="1">Uncharacterized protein</fullName>
    </submittedName>
</protein>
<reference evidence="1 2" key="1">
    <citation type="submission" date="2015-02" db="EMBL/GenBank/DDBJ databases">
        <authorList>
            <person name="Chooi Y.-H."/>
        </authorList>
    </citation>
    <scope>NUCLEOTIDE SEQUENCE [LARGE SCALE GENOMIC DNA]</scope>
    <source>
        <strain evidence="1">E3</strain>
    </source>
</reference>
<evidence type="ECO:0000313" key="2">
    <source>
        <dbReference type="Proteomes" id="UP000039324"/>
    </source>
</evidence>
<sequence>MLSQGPPQPAATACLDTILAYDFQGTHVQAFRPKLPYHLVLPLLRRAPCIHVRDAITSWDLFKPIPGQTNQPRQPCCWFFITELRTSETRRFISGAYCGRTRSAQSMAAVSLSLKVTAPALFEKRDRILADGPVILAGAMRHYLVGSDA</sequence>
<organism evidence="1 2">
    <name type="scientific">Plasmodiophora brassicae</name>
    <name type="common">Clubroot disease agent</name>
    <dbReference type="NCBI Taxonomy" id="37360"/>
    <lineage>
        <taxon>Eukaryota</taxon>
        <taxon>Sar</taxon>
        <taxon>Rhizaria</taxon>
        <taxon>Endomyxa</taxon>
        <taxon>Phytomyxea</taxon>
        <taxon>Plasmodiophorida</taxon>
        <taxon>Plasmodiophoridae</taxon>
        <taxon>Plasmodiophora</taxon>
    </lineage>
</organism>
<dbReference type="AlphaFoldDB" id="A0A0G4J5M7"/>
<name>A0A0G4J5M7_PLABS</name>
<evidence type="ECO:0000313" key="1">
    <source>
        <dbReference type="EMBL" id="CEP02822.1"/>
    </source>
</evidence>